<evidence type="ECO:0000313" key="4">
    <source>
        <dbReference type="EMBL" id="GGE09151.1"/>
    </source>
</evidence>
<dbReference type="GO" id="GO:0000150">
    <property type="term" value="F:DNA strand exchange activity"/>
    <property type="evidence" value="ECO:0007669"/>
    <property type="project" value="InterPro"/>
</dbReference>
<name>A0A916ZQI3_9FLAO</name>
<dbReference type="InterPro" id="IPR050639">
    <property type="entry name" value="SSR_resolvase"/>
</dbReference>
<dbReference type="CDD" id="cd03768">
    <property type="entry name" value="SR_ResInv"/>
    <property type="match status" value="1"/>
</dbReference>
<sequence>MKVLYVRKSTIEQNTDRQKVNVKDFDYLIEDSISGSVPFFERPGGIKIMKLINDGVIKELNVWSIDRMGRNLKDILLTIEYFNSKQVPVRFINQAILTLNQDGTENSIGKLIISILASVAEMERTQIRERQMQGIELAKARKIYKGRANGTKEDILTFLSKPKNKKAVELLKKGYKNIEVSRIVGIHPNTVTKVKHKMQLDIEK</sequence>
<evidence type="ECO:0000256" key="2">
    <source>
        <dbReference type="ARBA" id="ARBA00023172"/>
    </source>
</evidence>
<dbReference type="InterPro" id="IPR036162">
    <property type="entry name" value="Resolvase-like_N_sf"/>
</dbReference>
<keyword evidence="1" id="KW-0238">DNA-binding</keyword>
<dbReference type="EMBL" id="BMGL01000004">
    <property type="protein sequence ID" value="GGE09151.1"/>
    <property type="molecule type" value="Genomic_DNA"/>
</dbReference>
<dbReference type="SMART" id="SM00857">
    <property type="entry name" value="Resolvase"/>
    <property type="match status" value="1"/>
</dbReference>
<organism evidence="4 5">
    <name type="scientific">Psychroflexus salis</name>
    <dbReference type="NCBI Taxonomy" id="1526574"/>
    <lineage>
        <taxon>Bacteria</taxon>
        <taxon>Pseudomonadati</taxon>
        <taxon>Bacteroidota</taxon>
        <taxon>Flavobacteriia</taxon>
        <taxon>Flavobacteriales</taxon>
        <taxon>Flavobacteriaceae</taxon>
        <taxon>Psychroflexus</taxon>
    </lineage>
</organism>
<accession>A0A916ZQI3</accession>
<dbReference type="Gene3D" id="3.40.50.1390">
    <property type="entry name" value="Resolvase, N-terminal catalytic domain"/>
    <property type="match status" value="1"/>
</dbReference>
<evidence type="ECO:0000259" key="3">
    <source>
        <dbReference type="PROSITE" id="PS51736"/>
    </source>
</evidence>
<keyword evidence="2" id="KW-0233">DNA recombination</keyword>
<comment type="caution">
    <text evidence="4">The sequence shown here is derived from an EMBL/GenBank/DDBJ whole genome shotgun (WGS) entry which is preliminary data.</text>
</comment>
<evidence type="ECO:0000313" key="5">
    <source>
        <dbReference type="Proteomes" id="UP000599688"/>
    </source>
</evidence>
<gene>
    <name evidence="4" type="ORF">GCM10010831_08390</name>
</gene>
<reference evidence="4 5" key="1">
    <citation type="journal article" date="2014" name="Int. J. Syst. Evol. Microbiol.">
        <title>Complete genome sequence of Corynebacterium casei LMG S-19264T (=DSM 44701T), isolated from a smear-ripened cheese.</title>
        <authorList>
            <consortium name="US DOE Joint Genome Institute (JGI-PGF)"/>
            <person name="Walter F."/>
            <person name="Albersmeier A."/>
            <person name="Kalinowski J."/>
            <person name="Ruckert C."/>
        </authorList>
    </citation>
    <scope>NUCLEOTIDE SEQUENCE [LARGE SCALE GENOMIC DNA]</scope>
    <source>
        <strain evidence="4 5">CGMCC 1.12925</strain>
    </source>
</reference>
<dbReference type="PROSITE" id="PS51736">
    <property type="entry name" value="RECOMBINASES_3"/>
    <property type="match status" value="1"/>
</dbReference>
<dbReference type="AlphaFoldDB" id="A0A916ZQI3"/>
<dbReference type="InterPro" id="IPR006119">
    <property type="entry name" value="Resolv_N"/>
</dbReference>
<evidence type="ECO:0000256" key="1">
    <source>
        <dbReference type="ARBA" id="ARBA00023125"/>
    </source>
</evidence>
<dbReference type="RefSeq" id="WP_188405553.1">
    <property type="nucleotide sequence ID" value="NZ_BMGL01000004.1"/>
</dbReference>
<protein>
    <submittedName>
        <fullName evidence="4">Resolvase</fullName>
    </submittedName>
</protein>
<dbReference type="PANTHER" id="PTHR30461:SF2">
    <property type="entry name" value="SERINE RECOMBINASE PINE-RELATED"/>
    <property type="match status" value="1"/>
</dbReference>
<dbReference type="Proteomes" id="UP000599688">
    <property type="component" value="Unassembled WGS sequence"/>
</dbReference>
<dbReference type="Pfam" id="PF00239">
    <property type="entry name" value="Resolvase"/>
    <property type="match status" value="1"/>
</dbReference>
<proteinExistence type="predicted"/>
<keyword evidence="5" id="KW-1185">Reference proteome</keyword>
<dbReference type="GO" id="GO:0003677">
    <property type="term" value="F:DNA binding"/>
    <property type="evidence" value="ECO:0007669"/>
    <property type="project" value="UniProtKB-KW"/>
</dbReference>
<dbReference type="SUPFAM" id="SSF53041">
    <property type="entry name" value="Resolvase-like"/>
    <property type="match status" value="1"/>
</dbReference>
<dbReference type="PANTHER" id="PTHR30461">
    <property type="entry name" value="DNA-INVERTASE FROM LAMBDOID PROPHAGE"/>
    <property type="match status" value="1"/>
</dbReference>
<feature type="domain" description="Resolvase/invertase-type recombinase catalytic" evidence="3">
    <location>
        <begin position="1"/>
        <end position="142"/>
    </location>
</feature>